<evidence type="ECO:0000313" key="2">
    <source>
        <dbReference type="Proteomes" id="UP001249851"/>
    </source>
</evidence>
<dbReference type="GO" id="GO:0005634">
    <property type="term" value="C:nucleus"/>
    <property type="evidence" value="ECO:0007669"/>
    <property type="project" value="TreeGrafter"/>
</dbReference>
<dbReference type="InterPro" id="IPR026784">
    <property type="entry name" value="Coact_PPARg"/>
</dbReference>
<dbReference type="EMBL" id="JARQWQ010000006">
    <property type="protein sequence ID" value="KAK2571399.1"/>
    <property type="molecule type" value="Genomic_DNA"/>
</dbReference>
<proteinExistence type="predicted"/>
<keyword evidence="2" id="KW-1185">Reference proteome</keyword>
<reference evidence="1" key="1">
    <citation type="journal article" date="2023" name="G3 (Bethesda)">
        <title>Whole genome assembly and annotation of the endangered Caribbean coral Acropora cervicornis.</title>
        <authorList>
            <person name="Selwyn J.D."/>
            <person name="Vollmer S.V."/>
        </authorList>
    </citation>
    <scope>NUCLEOTIDE SEQUENCE</scope>
    <source>
        <strain evidence="1">K2</strain>
    </source>
</reference>
<dbReference type="Proteomes" id="UP001249851">
    <property type="component" value="Unassembled WGS sequence"/>
</dbReference>
<gene>
    <name evidence="1" type="ORF">P5673_003990</name>
</gene>
<evidence type="ECO:0000313" key="1">
    <source>
        <dbReference type="EMBL" id="KAK2571399.1"/>
    </source>
</evidence>
<dbReference type="PANTHER" id="PTHR15976:SF16">
    <property type="entry name" value="ASTEROID DOMAIN-CONTAINING PROTEIN"/>
    <property type="match status" value="1"/>
</dbReference>
<dbReference type="PANTHER" id="PTHR15976">
    <property type="entry name" value="CONSTITUTIVE COACTIVATOR OF PEROXISOME PROLIFERATOR-ACTIVATED RECEPTOR GAMMA"/>
    <property type="match status" value="1"/>
</dbReference>
<reference evidence="1" key="2">
    <citation type="journal article" date="2023" name="Science">
        <title>Genomic signatures of disease resistance in endangered staghorn corals.</title>
        <authorList>
            <person name="Vollmer S.V."/>
            <person name="Selwyn J.D."/>
            <person name="Despard B.A."/>
            <person name="Roesel C.L."/>
        </authorList>
    </citation>
    <scope>NUCLEOTIDE SEQUENCE</scope>
    <source>
        <strain evidence="1">K2</strain>
    </source>
</reference>
<accession>A0AAD9VEF6</accession>
<dbReference type="AlphaFoldDB" id="A0AAD9VEF6"/>
<name>A0AAD9VEF6_ACRCE</name>
<organism evidence="1 2">
    <name type="scientific">Acropora cervicornis</name>
    <name type="common">Staghorn coral</name>
    <dbReference type="NCBI Taxonomy" id="6130"/>
    <lineage>
        <taxon>Eukaryota</taxon>
        <taxon>Metazoa</taxon>
        <taxon>Cnidaria</taxon>
        <taxon>Anthozoa</taxon>
        <taxon>Hexacorallia</taxon>
        <taxon>Scleractinia</taxon>
        <taxon>Astrocoeniina</taxon>
        <taxon>Acroporidae</taxon>
        <taxon>Acropora</taxon>
    </lineage>
</organism>
<protein>
    <submittedName>
        <fullName evidence="1">Constitutive coactivator of PPAR-gamma-like protein 2</fullName>
    </submittedName>
</protein>
<comment type="caution">
    <text evidence="1">The sequence shown here is derived from an EMBL/GenBank/DDBJ whole genome shotgun (WGS) entry which is preliminary data.</text>
</comment>
<sequence>MALDWDVPPVGKLWFSKDATADSNILKAFLSCMMSYTPIMTQTATVPKRLVSLCCILRYMTAHGRIVLSSRELDSFLARALPNHLTTENNASYLREIKLKRVDTRAVHLASIFISGVQLSCNLRK</sequence>